<dbReference type="PANTHER" id="PTHR42718:SF42">
    <property type="entry name" value="EXPORT PROTEIN"/>
    <property type="match status" value="1"/>
</dbReference>
<name>A0A7W4YJM7_LEIAQ</name>
<dbReference type="EMBL" id="JACHVP010000003">
    <property type="protein sequence ID" value="MBB2968256.1"/>
    <property type="molecule type" value="Genomic_DNA"/>
</dbReference>
<dbReference type="InterPro" id="IPR036259">
    <property type="entry name" value="MFS_trans_sf"/>
</dbReference>
<feature type="compositionally biased region" description="Low complexity" evidence="5">
    <location>
        <begin position="481"/>
        <end position="499"/>
    </location>
</feature>
<protein>
    <submittedName>
        <fullName evidence="8">MFS family permease</fullName>
    </submittedName>
</protein>
<evidence type="ECO:0000313" key="9">
    <source>
        <dbReference type="Proteomes" id="UP000538196"/>
    </source>
</evidence>
<keyword evidence="3 6" id="KW-1133">Transmembrane helix</keyword>
<feature type="transmembrane region" description="Helical" evidence="6">
    <location>
        <begin position="443"/>
        <end position="467"/>
    </location>
</feature>
<accession>A0A7W4YJM7</accession>
<dbReference type="GO" id="GO:0005886">
    <property type="term" value="C:plasma membrane"/>
    <property type="evidence" value="ECO:0007669"/>
    <property type="project" value="UniProtKB-SubCell"/>
</dbReference>
<evidence type="ECO:0000259" key="7">
    <source>
        <dbReference type="PROSITE" id="PS50850"/>
    </source>
</evidence>
<dbReference type="Gene3D" id="1.20.1720.10">
    <property type="entry name" value="Multidrug resistance protein D"/>
    <property type="match status" value="1"/>
</dbReference>
<gene>
    <name evidence="8" type="ORF">FHX33_003026</name>
</gene>
<evidence type="ECO:0000256" key="4">
    <source>
        <dbReference type="ARBA" id="ARBA00023136"/>
    </source>
</evidence>
<feature type="region of interest" description="Disordered" evidence="5">
    <location>
        <begin position="474"/>
        <end position="499"/>
    </location>
</feature>
<feature type="domain" description="Major facilitator superfamily (MFS) profile" evidence="7">
    <location>
        <begin position="17"/>
        <end position="470"/>
    </location>
</feature>
<comment type="subcellular location">
    <subcellularLocation>
        <location evidence="1">Cell membrane</location>
        <topology evidence="1">Multi-pass membrane protein</topology>
    </subcellularLocation>
</comment>
<reference evidence="8 9" key="1">
    <citation type="submission" date="2020-08" db="EMBL/GenBank/DDBJ databases">
        <title>Sequencing the genomes of 1000 actinobacteria strains.</title>
        <authorList>
            <person name="Klenk H.-P."/>
        </authorList>
    </citation>
    <scope>NUCLEOTIDE SEQUENCE [LARGE SCALE GENOMIC DNA]</scope>
    <source>
        <strain evidence="8 9">DSM 20146</strain>
    </source>
</reference>
<keyword evidence="4 6" id="KW-0472">Membrane</keyword>
<feature type="transmembrane region" description="Helical" evidence="6">
    <location>
        <begin position="83"/>
        <end position="102"/>
    </location>
</feature>
<keyword evidence="9" id="KW-1185">Reference proteome</keyword>
<evidence type="ECO:0000313" key="8">
    <source>
        <dbReference type="EMBL" id="MBB2968256.1"/>
    </source>
</evidence>
<evidence type="ECO:0000256" key="2">
    <source>
        <dbReference type="ARBA" id="ARBA00022692"/>
    </source>
</evidence>
<feature type="transmembrane region" description="Helical" evidence="6">
    <location>
        <begin position="273"/>
        <end position="295"/>
    </location>
</feature>
<dbReference type="Proteomes" id="UP000538196">
    <property type="component" value="Unassembled WGS sequence"/>
</dbReference>
<dbReference type="PANTHER" id="PTHR42718">
    <property type="entry name" value="MAJOR FACILITATOR SUPERFAMILY MULTIDRUG TRANSPORTER MFSC"/>
    <property type="match status" value="1"/>
</dbReference>
<dbReference type="RefSeq" id="WP_338042906.1">
    <property type="nucleotide sequence ID" value="NZ_JACHVP010000003.1"/>
</dbReference>
<feature type="transmembrane region" description="Helical" evidence="6">
    <location>
        <begin position="363"/>
        <end position="388"/>
    </location>
</feature>
<dbReference type="InterPro" id="IPR020846">
    <property type="entry name" value="MFS_dom"/>
</dbReference>
<feature type="transmembrane region" description="Helical" evidence="6">
    <location>
        <begin position="307"/>
        <end position="327"/>
    </location>
</feature>
<dbReference type="Pfam" id="PF07690">
    <property type="entry name" value="MFS_1"/>
    <property type="match status" value="1"/>
</dbReference>
<dbReference type="GO" id="GO:0022857">
    <property type="term" value="F:transmembrane transporter activity"/>
    <property type="evidence" value="ECO:0007669"/>
    <property type="project" value="InterPro"/>
</dbReference>
<dbReference type="InterPro" id="IPR011701">
    <property type="entry name" value="MFS"/>
</dbReference>
<keyword evidence="2 6" id="KW-0812">Transmembrane</keyword>
<feature type="transmembrane region" description="Helical" evidence="6">
    <location>
        <begin position="235"/>
        <end position="253"/>
    </location>
</feature>
<feature type="transmembrane region" description="Helical" evidence="6">
    <location>
        <begin position="339"/>
        <end position="357"/>
    </location>
</feature>
<dbReference type="PRINTS" id="PR01036">
    <property type="entry name" value="TCRTETB"/>
</dbReference>
<proteinExistence type="predicted"/>
<evidence type="ECO:0000256" key="5">
    <source>
        <dbReference type="SAM" id="MobiDB-lite"/>
    </source>
</evidence>
<feature type="transmembrane region" description="Helical" evidence="6">
    <location>
        <begin position="108"/>
        <end position="130"/>
    </location>
</feature>
<feature type="transmembrane region" description="Helical" evidence="6">
    <location>
        <begin position="204"/>
        <end position="223"/>
    </location>
</feature>
<dbReference type="SUPFAM" id="SSF103473">
    <property type="entry name" value="MFS general substrate transporter"/>
    <property type="match status" value="1"/>
</dbReference>
<evidence type="ECO:0000256" key="3">
    <source>
        <dbReference type="ARBA" id="ARBA00022989"/>
    </source>
</evidence>
<dbReference type="AlphaFoldDB" id="A0A7W4YJM7"/>
<sequence length="499" mass="50696">MNNEQRSTPTLHGSWMALAGLSAVFLFEMLDNSILNVALPTIGRELHSSTTALQWVTGAYSVVFGGLMLLFGAIADRFGRRRVMLIGLALLALASLATAFVTTAEQLIAVRAVMGIAAAMTTPGSMALAFRLFDEESLRVRAITLISTVGLVGLAIGPTVGGLVLAVAPWQVLLLVNVPIALLALVGIRAGIAADDPAELHRDPLDIPGALLATATIVFALVAPTMFVDDGAGSWMPWAMTAAAILAAAGFVLRERSARHPLLDLGLLARPLVSSGLAFKAGAGLATAGLSYLVTLQLQLAWGWPPALAALGMLPQVVVLLALGPFVNPFVQRVGIRRAAWLSAAAVVAGLAVYAVFNSLGYVFVAIALALVAAGLRVVGVVAAVTVLSGLPKNRTTIGAALADTTTEVANGVGIAVAGTILAAVFTGSIAASGWTAQQAAEFQGAATLGGLVLTAVAAAFVVFGIIRSRRAGDAEDDSTEGAAADTGTAAQAAADSAA</sequence>
<evidence type="ECO:0000256" key="1">
    <source>
        <dbReference type="ARBA" id="ARBA00004651"/>
    </source>
</evidence>
<comment type="caution">
    <text evidence="8">The sequence shown here is derived from an EMBL/GenBank/DDBJ whole genome shotgun (WGS) entry which is preliminary data.</text>
</comment>
<feature type="transmembrane region" description="Helical" evidence="6">
    <location>
        <begin position="409"/>
        <end position="431"/>
    </location>
</feature>
<organism evidence="8 9">
    <name type="scientific">Leifsonia aquatica</name>
    <name type="common">Corynebacterium aquaticum</name>
    <dbReference type="NCBI Taxonomy" id="144185"/>
    <lineage>
        <taxon>Bacteria</taxon>
        <taxon>Bacillati</taxon>
        <taxon>Actinomycetota</taxon>
        <taxon>Actinomycetes</taxon>
        <taxon>Micrococcales</taxon>
        <taxon>Microbacteriaceae</taxon>
        <taxon>Leifsonia</taxon>
    </lineage>
</organism>
<feature type="transmembrane region" description="Helical" evidence="6">
    <location>
        <begin position="142"/>
        <end position="166"/>
    </location>
</feature>
<dbReference type="CDD" id="cd17321">
    <property type="entry name" value="MFS_MMR_MDR_like"/>
    <property type="match status" value="1"/>
</dbReference>
<dbReference type="PROSITE" id="PS50850">
    <property type="entry name" value="MFS"/>
    <property type="match status" value="1"/>
</dbReference>
<feature type="transmembrane region" description="Helical" evidence="6">
    <location>
        <begin position="52"/>
        <end position="71"/>
    </location>
</feature>
<evidence type="ECO:0000256" key="6">
    <source>
        <dbReference type="SAM" id="Phobius"/>
    </source>
</evidence>
<feature type="transmembrane region" description="Helical" evidence="6">
    <location>
        <begin position="172"/>
        <end position="192"/>
    </location>
</feature>
<feature type="transmembrane region" description="Helical" evidence="6">
    <location>
        <begin position="12"/>
        <end position="30"/>
    </location>
</feature>